<dbReference type="AlphaFoldDB" id="A0A6J5TMJ5"/>
<organism evidence="1 2">
    <name type="scientific">Prunus armeniaca</name>
    <name type="common">Apricot</name>
    <name type="synonym">Armeniaca vulgaris</name>
    <dbReference type="NCBI Taxonomy" id="36596"/>
    <lineage>
        <taxon>Eukaryota</taxon>
        <taxon>Viridiplantae</taxon>
        <taxon>Streptophyta</taxon>
        <taxon>Embryophyta</taxon>
        <taxon>Tracheophyta</taxon>
        <taxon>Spermatophyta</taxon>
        <taxon>Magnoliopsida</taxon>
        <taxon>eudicotyledons</taxon>
        <taxon>Gunneridae</taxon>
        <taxon>Pentapetalae</taxon>
        <taxon>rosids</taxon>
        <taxon>fabids</taxon>
        <taxon>Rosales</taxon>
        <taxon>Rosaceae</taxon>
        <taxon>Amygdaloideae</taxon>
        <taxon>Amygdaleae</taxon>
        <taxon>Prunus</taxon>
    </lineage>
</organism>
<accession>A0A6J5TMJ5</accession>
<reference evidence="1 2" key="1">
    <citation type="submission" date="2020-05" db="EMBL/GenBank/DDBJ databases">
        <authorList>
            <person name="Campoy J."/>
            <person name="Schneeberger K."/>
            <person name="Spophaly S."/>
        </authorList>
    </citation>
    <scope>NUCLEOTIDE SEQUENCE [LARGE SCALE GENOMIC DNA]</scope>
    <source>
        <strain evidence="1">PruArmRojPasFocal</strain>
    </source>
</reference>
<proteinExistence type="predicted"/>
<protein>
    <submittedName>
        <fullName evidence="1">Uncharacterized protein</fullName>
    </submittedName>
</protein>
<name>A0A6J5TMJ5_PRUAR</name>
<evidence type="ECO:0000313" key="2">
    <source>
        <dbReference type="Proteomes" id="UP000507222"/>
    </source>
</evidence>
<evidence type="ECO:0000313" key="1">
    <source>
        <dbReference type="EMBL" id="CAB4263748.1"/>
    </source>
</evidence>
<sequence length="79" mass="8818">MSWLPSAIEPTIATSLMFMASAKQQGFPQCKGLISSLGIPRITSTDRYWVYPSAFCNRALNQSPIDRLPVANYSFSSYH</sequence>
<dbReference type="EMBL" id="CAEKDK010000001">
    <property type="protein sequence ID" value="CAB4263748.1"/>
    <property type="molecule type" value="Genomic_DNA"/>
</dbReference>
<gene>
    <name evidence="1" type="ORF">CURHAP_LOCUS4680</name>
</gene>
<dbReference type="Proteomes" id="UP000507222">
    <property type="component" value="Unassembled WGS sequence"/>
</dbReference>